<name>A0A1I6F4E4_9PSEU</name>
<dbReference type="RefSeq" id="WP_093600984.1">
    <property type="nucleotide sequence ID" value="NZ_FOYL01000008.1"/>
</dbReference>
<evidence type="ECO:0000313" key="2">
    <source>
        <dbReference type="Proteomes" id="UP000198583"/>
    </source>
</evidence>
<organism evidence="1 2">
    <name type="scientific">Lentzea waywayandensis</name>
    <dbReference type="NCBI Taxonomy" id="84724"/>
    <lineage>
        <taxon>Bacteria</taxon>
        <taxon>Bacillati</taxon>
        <taxon>Actinomycetota</taxon>
        <taxon>Actinomycetes</taxon>
        <taxon>Pseudonocardiales</taxon>
        <taxon>Pseudonocardiaceae</taxon>
        <taxon>Lentzea</taxon>
    </lineage>
</organism>
<protein>
    <submittedName>
        <fullName evidence="1">Uncharacterized protein</fullName>
    </submittedName>
</protein>
<keyword evidence="2" id="KW-1185">Reference proteome</keyword>
<dbReference type="AlphaFoldDB" id="A0A1I6F4E4"/>
<proteinExistence type="predicted"/>
<dbReference type="EMBL" id="FOYL01000008">
    <property type="protein sequence ID" value="SFR24895.1"/>
    <property type="molecule type" value="Genomic_DNA"/>
</dbReference>
<gene>
    <name evidence="1" type="ORF">SAMN04488564_108132</name>
</gene>
<sequence length="80" mass="8694">MHGAVSALLDTIHGFDAEHRIDPDEIAWAYTHGGALHSIAYPDGSVTFTKAHRDECPFIASKGGRYCNEECAYSPRTAEG</sequence>
<evidence type="ECO:0000313" key="1">
    <source>
        <dbReference type="EMBL" id="SFR24895.1"/>
    </source>
</evidence>
<accession>A0A1I6F4E4</accession>
<reference evidence="2" key="1">
    <citation type="submission" date="2016-10" db="EMBL/GenBank/DDBJ databases">
        <authorList>
            <person name="Varghese N."/>
            <person name="Submissions S."/>
        </authorList>
    </citation>
    <scope>NUCLEOTIDE SEQUENCE [LARGE SCALE GENOMIC DNA]</scope>
    <source>
        <strain evidence="2">DSM 44232</strain>
    </source>
</reference>
<dbReference type="Proteomes" id="UP000198583">
    <property type="component" value="Unassembled WGS sequence"/>
</dbReference>